<dbReference type="AlphaFoldDB" id="A0AAU9K5J1"/>
<evidence type="ECO:0000313" key="3">
    <source>
        <dbReference type="Proteomes" id="UP001162131"/>
    </source>
</evidence>
<reference evidence="2" key="1">
    <citation type="submission" date="2021-09" db="EMBL/GenBank/DDBJ databases">
        <authorList>
            <consortium name="AG Swart"/>
            <person name="Singh M."/>
            <person name="Singh A."/>
            <person name="Seah K."/>
            <person name="Emmerich C."/>
        </authorList>
    </citation>
    <scope>NUCLEOTIDE SEQUENCE</scope>
    <source>
        <strain evidence="2">ATCC30299</strain>
    </source>
</reference>
<organism evidence="2 3">
    <name type="scientific">Blepharisma stoltei</name>
    <dbReference type="NCBI Taxonomy" id="1481888"/>
    <lineage>
        <taxon>Eukaryota</taxon>
        <taxon>Sar</taxon>
        <taxon>Alveolata</taxon>
        <taxon>Ciliophora</taxon>
        <taxon>Postciliodesmatophora</taxon>
        <taxon>Heterotrichea</taxon>
        <taxon>Heterotrichida</taxon>
        <taxon>Blepharismidae</taxon>
        <taxon>Blepharisma</taxon>
    </lineage>
</organism>
<protein>
    <submittedName>
        <fullName evidence="2">Uncharacterized protein</fullName>
    </submittedName>
</protein>
<comment type="caution">
    <text evidence="2">The sequence shown here is derived from an EMBL/GenBank/DDBJ whole genome shotgun (WGS) entry which is preliminary data.</text>
</comment>
<gene>
    <name evidence="2" type="ORF">BSTOLATCC_MIC58313</name>
</gene>
<keyword evidence="1" id="KW-0175">Coiled coil</keyword>
<keyword evidence="3" id="KW-1185">Reference proteome</keyword>
<accession>A0AAU9K5J1</accession>
<name>A0AAU9K5J1_9CILI</name>
<dbReference type="EMBL" id="CAJZBQ010000056">
    <property type="protein sequence ID" value="CAG9333502.1"/>
    <property type="molecule type" value="Genomic_DNA"/>
</dbReference>
<dbReference type="Proteomes" id="UP001162131">
    <property type="component" value="Unassembled WGS sequence"/>
</dbReference>
<evidence type="ECO:0000256" key="1">
    <source>
        <dbReference type="SAM" id="Coils"/>
    </source>
</evidence>
<evidence type="ECO:0000313" key="2">
    <source>
        <dbReference type="EMBL" id="CAG9333502.1"/>
    </source>
</evidence>
<sequence length="251" mass="28615">MEINMIGPNNFFSQPIFNQKSETSKLKKRTNGRNSSQLVTMANPSMTLASYKYKAKSLKGEKKPSICLTKIPIKLSKSAANSARPPHRMRYVPKSSCIAKINENGSENSFESTNSCIYKTQSSFARYPDKNASETSSLSDDKFSSFSISNLNIENKISLTSLSIISLKEEISSAKELFKAEIECIKEDIKKIKAEFINKSFEDESEIKNSYIKKIKKNDKKIEMLEYENKLLKAKLKQKDLLYVRELRCKI</sequence>
<proteinExistence type="predicted"/>
<feature type="coiled-coil region" evidence="1">
    <location>
        <begin position="175"/>
        <end position="237"/>
    </location>
</feature>